<evidence type="ECO:0000313" key="5">
    <source>
        <dbReference type="EMBL" id="PQO37920.1"/>
    </source>
</evidence>
<proteinExistence type="predicted"/>
<dbReference type="PANTHER" id="PTHR42788:SF13">
    <property type="entry name" value="ALIPHATIC SULFONATES IMPORT ATP-BINDING PROTEIN SSUB"/>
    <property type="match status" value="1"/>
</dbReference>
<dbReference type="GO" id="GO:0005524">
    <property type="term" value="F:ATP binding"/>
    <property type="evidence" value="ECO:0007669"/>
    <property type="project" value="UniProtKB-KW"/>
</dbReference>
<dbReference type="InterPro" id="IPR050166">
    <property type="entry name" value="ABC_transporter_ATP-bind"/>
</dbReference>
<dbReference type="PANTHER" id="PTHR42788">
    <property type="entry name" value="TAURINE IMPORT ATP-BINDING PROTEIN-RELATED"/>
    <property type="match status" value="1"/>
</dbReference>
<dbReference type="OrthoDB" id="2151853at2"/>
<organism evidence="5 6">
    <name type="scientific">Blastopirellula marina</name>
    <dbReference type="NCBI Taxonomy" id="124"/>
    <lineage>
        <taxon>Bacteria</taxon>
        <taxon>Pseudomonadati</taxon>
        <taxon>Planctomycetota</taxon>
        <taxon>Planctomycetia</taxon>
        <taxon>Pirellulales</taxon>
        <taxon>Pirellulaceae</taxon>
        <taxon>Blastopirellula</taxon>
    </lineage>
</organism>
<keyword evidence="3 5" id="KW-0067">ATP-binding</keyword>
<comment type="caution">
    <text evidence="5">The sequence shown here is derived from an EMBL/GenBank/DDBJ whole genome shotgun (WGS) entry which is preliminary data.</text>
</comment>
<gene>
    <name evidence="5" type="ORF">C5Y98_07440</name>
</gene>
<evidence type="ECO:0000256" key="1">
    <source>
        <dbReference type="ARBA" id="ARBA00022448"/>
    </source>
</evidence>
<dbReference type="PROSITE" id="PS50893">
    <property type="entry name" value="ABC_TRANSPORTER_2"/>
    <property type="match status" value="1"/>
</dbReference>
<dbReference type="InterPro" id="IPR003439">
    <property type="entry name" value="ABC_transporter-like_ATP-bd"/>
</dbReference>
<keyword evidence="1" id="KW-0813">Transport</keyword>
<evidence type="ECO:0000256" key="2">
    <source>
        <dbReference type="ARBA" id="ARBA00022741"/>
    </source>
</evidence>
<dbReference type="Pfam" id="PF00005">
    <property type="entry name" value="ABC_tran"/>
    <property type="match status" value="1"/>
</dbReference>
<dbReference type="SMART" id="SM00382">
    <property type="entry name" value="AAA"/>
    <property type="match status" value="1"/>
</dbReference>
<dbReference type="InterPro" id="IPR003593">
    <property type="entry name" value="AAA+_ATPase"/>
</dbReference>
<evidence type="ECO:0000256" key="3">
    <source>
        <dbReference type="ARBA" id="ARBA00022840"/>
    </source>
</evidence>
<dbReference type="AlphaFoldDB" id="A0A2S8G0T5"/>
<dbReference type="Proteomes" id="UP000239388">
    <property type="component" value="Unassembled WGS sequence"/>
</dbReference>
<protein>
    <submittedName>
        <fullName evidence="5">Nitrate ABC transporter ATP-binding protein</fullName>
    </submittedName>
</protein>
<dbReference type="InterPro" id="IPR017871">
    <property type="entry name" value="ABC_transporter-like_CS"/>
</dbReference>
<dbReference type="EMBL" id="PUIB01000011">
    <property type="protein sequence ID" value="PQO37920.1"/>
    <property type="molecule type" value="Genomic_DNA"/>
</dbReference>
<dbReference type="RefSeq" id="WP_105352871.1">
    <property type="nucleotide sequence ID" value="NZ_PUIB01000011.1"/>
</dbReference>
<dbReference type="InterPro" id="IPR027417">
    <property type="entry name" value="P-loop_NTPase"/>
</dbReference>
<evidence type="ECO:0000313" key="6">
    <source>
        <dbReference type="Proteomes" id="UP000239388"/>
    </source>
</evidence>
<feature type="domain" description="ABC transporter" evidence="4">
    <location>
        <begin position="4"/>
        <end position="237"/>
    </location>
</feature>
<keyword evidence="2" id="KW-0547">Nucleotide-binding</keyword>
<accession>A0A2S8G0T5</accession>
<dbReference type="Gene3D" id="3.40.50.300">
    <property type="entry name" value="P-loop containing nucleotide triphosphate hydrolases"/>
    <property type="match status" value="1"/>
</dbReference>
<reference evidence="5 6" key="1">
    <citation type="submission" date="2018-02" db="EMBL/GenBank/DDBJ databases">
        <title>Comparative genomes isolates from brazilian mangrove.</title>
        <authorList>
            <person name="Araujo J.E."/>
            <person name="Taketani R.G."/>
            <person name="Silva M.C.P."/>
            <person name="Loureco M.V."/>
            <person name="Andreote F.D."/>
        </authorList>
    </citation>
    <scope>NUCLEOTIDE SEQUENCE [LARGE SCALE GENOMIC DNA]</scope>
    <source>
        <strain evidence="5 6">NAP PRIS-MGV</strain>
    </source>
</reference>
<name>A0A2S8G0T5_9BACT</name>
<dbReference type="CDD" id="cd03293">
    <property type="entry name" value="ABC_NrtD_SsuB_transporters"/>
    <property type="match status" value="1"/>
</dbReference>
<dbReference type="SUPFAM" id="SSF52540">
    <property type="entry name" value="P-loop containing nucleoside triphosphate hydrolases"/>
    <property type="match status" value="1"/>
</dbReference>
<sequence length="281" mass="31446">MAILELDNTTVGFGQAHRRYTVLEGANLKVHENEFVAIIGFSGSGKSTLISLLGGLVLPDAGEVRFQGQAAGGPGPDRGIVFQNYSLLPWLTVYGNIELAVKKVFPQMQRNERRDYIQKYIDQVSLTGSEKKRPAELSGGMRQRLSLARTLSMQPEVLLLDEPLSALDALTRSVLQDEIIRLWEEDRRTVVMVTNDVDEAVLMADRIVPLTPGPAARLGREFPVTLDRPRDRATLNFNPEFKKLRNEITRYMLEINEDAKQLRVATELVLPDIQPIRIGVA</sequence>
<evidence type="ECO:0000259" key="4">
    <source>
        <dbReference type="PROSITE" id="PS50893"/>
    </source>
</evidence>
<dbReference type="GO" id="GO:0016887">
    <property type="term" value="F:ATP hydrolysis activity"/>
    <property type="evidence" value="ECO:0007669"/>
    <property type="project" value="InterPro"/>
</dbReference>
<dbReference type="PROSITE" id="PS00211">
    <property type="entry name" value="ABC_TRANSPORTER_1"/>
    <property type="match status" value="1"/>
</dbReference>